<dbReference type="Gene3D" id="1.10.1900.10">
    <property type="entry name" value="c-terminal domain of poly(a) binding protein"/>
    <property type="match status" value="1"/>
</dbReference>
<dbReference type="PANTHER" id="PTHR41307:SF1">
    <property type="entry name" value="MEMBRANE PROTEIN"/>
    <property type="match status" value="1"/>
</dbReference>
<gene>
    <name evidence="1" type="ORF">BHF68_06125</name>
</gene>
<dbReference type="STRING" id="766136.BHF68_06125"/>
<dbReference type="EMBL" id="MIJE01000022">
    <property type="protein sequence ID" value="OEF97171.1"/>
    <property type="molecule type" value="Genomic_DNA"/>
</dbReference>
<sequence length="72" mass="8419">MLAVKFTGVNLKYYEDMLIYIRFSYNKSDQEVEEVLSELLDHLLDAQAEGKTAYEVFGDEPKKYAAYNKKKD</sequence>
<organism evidence="1 2">
    <name type="scientific">Desulfuribacillus alkaliarsenatis</name>
    <dbReference type="NCBI Taxonomy" id="766136"/>
    <lineage>
        <taxon>Bacteria</taxon>
        <taxon>Bacillati</taxon>
        <taxon>Bacillota</taxon>
        <taxon>Desulfuribacillia</taxon>
        <taxon>Desulfuribacillales</taxon>
        <taxon>Desulfuribacillaceae</taxon>
        <taxon>Desulfuribacillus</taxon>
    </lineage>
</organism>
<proteinExistence type="predicted"/>
<dbReference type="AlphaFoldDB" id="A0A1E5G2G5"/>
<dbReference type="Proteomes" id="UP000094296">
    <property type="component" value="Unassembled WGS sequence"/>
</dbReference>
<keyword evidence="2" id="KW-1185">Reference proteome</keyword>
<dbReference type="SUPFAM" id="SSF158560">
    <property type="entry name" value="BH3980-like"/>
    <property type="match status" value="1"/>
</dbReference>
<evidence type="ECO:0000313" key="2">
    <source>
        <dbReference type="Proteomes" id="UP000094296"/>
    </source>
</evidence>
<dbReference type="RefSeq" id="WP_069643217.1">
    <property type="nucleotide sequence ID" value="NZ_MIJE01000022.1"/>
</dbReference>
<comment type="caution">
    <text evidence="1">The sequence shown here is derived from an EMBL/GenBank/DDBJ whole genome shotgun (WGS) entry which is preliminary data.</text>
</comment>
<accession>A0A1E5G2G5</accession>
<dbReference type="PANTHER" id="PTHR41307">
    <property type="entry name" value="MEMBRANE PROTEIN-RELATED"/>
    <property type="match status" value="1"/>
</dbReference>
<evidence type="ECO:0000313" key="1">
    <source>
        <dbReference type="EMBL" id="OEF97171.1"/>
    </source>
</evidence>
<name>A0A1E5G2G5_9FIRM</name>
<dbReference type="Pfam" id="PF06570">
    <property type="entry name" value="DUF1129"/>
    <property type="match status" value="1"/>
</dbReference>
<protein>
    <submittedName>
        <fullName evidence="1">Uncharacterized protein</fullName>
    </submittedName>
</protein>
<dbReference type="InterPro" id="IPR009214">
    <property type="entry name" value="DUF1129"/>
</dbReference>
<reference evidence="1 2" key="1">
    <citation type="submission" date="2016-09" db="EMBL/GenBank/DDBJ databases">
        <title>Draft genome sequence for the type strain of Desulfuribacillus alkaliarsenatis AHT28, an obligately anaerobic, sulfidogenic bacterium isolated from Russian soda lake sediments.</title>
        <authorList>
            <person name="Abin C.A."/>
            <person name="Hollibaugh J.T."/>
        </authorList>
    </citation>
    <scope>NUCLEOTIDE SEQUENCE [LARGE SCALE GENOMIC DNA]</scope>
    <source>
        <strain evidence="1 2">AHT28</strain>
    </source>
</reference>